<proteinExistence type="inferred from homology"/>
<dbReference type="RefSeq" id="WP_316654076.1">
    <property type="nucleotide sequence ID" value="NZ_CATYWO010000001.1"/>
</dbReference>
<protein>
    <recommendedName>
        <fullName evidence="2">Fe2OG dioxygenase domain-containing protein</fullName>
    </recommendedName>
</protein>
<keyword evidence="1" id="KW-0560">Oxidoreductase</keyword>
<comment type="caution">
    <text evidence="3">The sequence shown here is derived from an EMBL/GenBank/DDBJ whole genome shotgun (WGS) entry which is preliminary data.</text>
</comment>
<evidence type="ECO:0000256" key="1">
    <source>
        <dbReference type="RuleBase" id="RU003682"/>
    </source>
</evidence>
<accession>A0ABM9IWS8</accession>
<dbReference type="EMBL" id="CATYWO010000001">
    <property type="protein sequence ID" value="CAJ0774679.1"/>
    <property type="molecule type" value="Genomic_DNA"/>
</dbReference>
<reference evidence="3 4" key="1">
    <citation type="submission" date="2023-07" db="EMBL/GenBank/DDBJ databases">
        <authorList>
            <person name="Peeters C."/>
        </authorList>
    </citation>
    <scope>NUCLEOTIDE SEQUENCE [LARGE SCALE GENOMIC DNA]</scope>
    <source>
        <strain evidence="3 4">LMG 7141</strain>
    </source>
</reference>
<name>A0ABM9IWS8_9RALS</name>
<dbReference type="Gene3D" id="2.60.120.620">
    <property type="entry name" value="q2cbj1_9rhob like domain"/>
    <property type="match status" value="1"/>
</dbReference>
<sequence>MPPSTATARASAGHPPNLDGIDWHALEDTLNDVGSAVLPGLLTRDACGALAARYAHDGLYRSRVVMERHGFGRGEYRYFAYPLPGLIAALRAALYPRLAVIANRWNDALAIDARFPPAHADFLRRCHDAGQVRPTPLILRYGPGDYNCLHQDLYGEHVFPLQVAILLSEPGVDFTGGEFVMTEQRPRMQSRPEVVPLRQGDAVIFAVHHRPVQGTRGVYRVTMRHGVSRVRSGQRHTIGIIFHDAL</sequence>
<dbReference type="InterPro" id="IPR018655">
    <property type="entry name" value="DUF2086"/>
</dbReference>
<dbReference type="Proteomes" id="UP001189616">
    <property type="component" value="Unassembled WGS sequence"/>
</dbReference>
<dbReference type="Pfam" id="PF09859">
    <property type="entry name" value="Oxygenase-NA"/>
    <property type="match status" value="1"/>
</dbReference>
<comment type="similarity">
    <text evidence="1">Belongs to the iron/ascorbate-dependent oxidoreductase family.</text>
</comment>
<keyword evidence="4" id="KW-1185">Reference proteome</keyword>
<organism evidence="3 4">
    <name type="scientific">Ralstonia condita</name>
    <dbReference type="NCBI Taxonomy" id="3058600"/>
    <lineage>
        <taxon>Bacteria</taxon>
        <taxon>Pseudomonadati</taxon>
        <taxon>Pseudomonadota</taxon>
        <taxon>Betaproteobacteria</taxon>
        <taxon>Burkholderiales</taxon>
        <taxon>Burkholderiaceae</taxon>
        <taxon>Ralstonia</taxon>
    </lineage>
</organism>
<keyword evidence="1" id="KW-0479">Metal-binding</keyword>
<evidence type="ECO:0000259" key="2">
    <source>
        <dbReference type="PROSITE" id="PS51471"/>
    </source>
</evidence>
<evidence type="ECO:0000313" key="3">
    <source>
        <dbReference type="EMBL" id="CAJ0774679.1"/>
    </source>
</evidence>
<gene>
    <name evidence="3" type="ORF">LMG7141_00219</name>
</gene>
<dbReference type="PROSITE" id="PS51471">
    <property type="entry name" value="FE2OG_OXY"/>
    <property type="match status" value="1"/>
</dbReference>
<dbReference type="InterPro" id="IPR005123">
    <property type="entry name" value="Oxoglu/Fe-dep_dioxygenase_dom"/>
</dbReference>
<keyword evidence="1" id="KW-0408">Iron</keyword>
<evidence type="ECO:0000313" key="4">
    <source>
        <dbReference type="Proteomes" id="UP001189616"/>
    </source>
</evidence>
<feature type="domain" description="Fe2OG dioxygenase" evidence="2">
    <location>
        <begin position="132"/>
        <end position="245"/>
    </location>
</feature>